<protein>
    <submittedName>
        <fullName evidence="1">AAA-like domain-containing protein</fullName>
    </submittedName>
</protein>
<proteinExistence type="predicted"/>
<evidence type="ECO:0000313" key="2">
    <source>
        <dbReference type="Proteomes" id="UP001328733"/>
    </source>
</evidence>
<dbReference type="AlphaFoldDB" id="A0AAW9QW62"/>
<organism evidence="1 2">
    <name type="scientific">Pannus brasiliensis CCIBt3594</name>
    <dbReference type="NCBI Taxonomy" id="1427578"/>
    <lineage>
        <taxon>Bacteria</taxon>
        <taxon>Bacillati</taxon>
        <taxon>Cyanobacteriota</taxon>
        <taxon>Cyanophyceae</taxon>
        <taxon>Oscillatoriophycideae</taxon>
        <taxon>Chroococcales</taxon>
        <taxon>Microcystaceae</taxon>
        <taxon>Pannus</taxon>
    </lineage>
</organism>
<keyword evidence="2" id="KW-1185">Reference proteome</keyword>
<name>A0AAW9QW62_9CHRO</name>
<dbReference type="RefSeq" id="WP_332866929.1">
    <property type="nucleotide sequence ID" value="NZ_JBAFSM010000048.1"/>
</dbReference>
<evidence type="ECO:0000313" key="1">
    <source>
        <dbReference type="EMBL" id="MEG3439444.1"/>
    </source>
</evidence>
<sequence>MQEVYSTEVLLPDPIAPSLLNAGLAIDLPEFIAAQTRDLAERYEQKFAPSEIDRLIAFLGGHPYRLQLAFYYFQQGTIALEELVENAGIALDLYAEHLQQQWWNLQRYPHLQDIFAEIVGRSAPIECEAELSLPLQKMGLVNRQEGKTSLACELFRLFFRERLQRRDE</sequence>
<accession>A0AAW9QW62</accession>
<dbReference type="Pfam" id="PF14516">
    <property type="entry name" value="AAA_35"/>
    <property type="match status" value="1"/>
</dbReference>
<dbReference type="EMBL" id="JBAFSM010000048">
    <property type="protein sequence ID" value="MEG3439444.1"/>
    <property type="molecule type" value="Genomic_DNA"/>
</dbReference>
<reference evidence="1 2" key="1">
    <citation type="submission" date="2024-01" db="EMBL/GenBank/DDBJ databases">
        <title>Genomic insights into the taxonomy and metabolism of the cyanobacterium Pannus brasiliensis CCIBt3594.</title>
        <authorList>
            <person name="Machado M."/>
            <person name="Botero N.B."/>
            <person name="Andreote A.P.D."/>
            <person name="Feitosa A.M.T."/>
            <person name="Popin R."/>
            <person name="Sivonen K."/>
            <person name="Fiore M.F."/>
        </authorList>
    </citation>
    <scope>NUCLEOTIDE SEQUENCE [LARGE SCALE GENOMIC DNA]</scope>
    <source>
        <strain evidence="1 2">CCIBt3594</strain>
    </source>
</reference>
<gene>
    <name evidence="1" type="ORF">V0288_20120</name>
</gene>
<dbReference type="Proteomes" id="UP001328733">
    <property type="component" value="Unassembled WGS sequence"/>
</dbReference>
<comment type="caution">
    <text evidence="1">The sequence shown here is derived from an EMBL/GenBank/DDBJ whole genome shotgun (WGS) entry which is preliminary data.</text>
</comment>